<comment type="caution">
    <text evidence="1">The sequence shown here is derived from an EMBL/GenBank/DDBJ whole genome shotgun (WGS) entry which is preliminary data.</text>
</comment>
<gene>
    <name evidence="1" type="ORF">S06H3_24463</name>
</gene>
<accession>X1P0T4</accession>
<dbReference type="EMBL" id="BARV01013617">
    <property type="protein sequence ID" value="GAI24509.1"/>
    <property type="molecule type" value="Genomic_DNA"/>
</dbReference>
<evidence type="ECO:0000313" key="1">
    <source>
        <dbReference type="EMBL" id="GAI24509.1"/>
    </source>
</evidence>
<protein>
    <submittedName>
        <fullName evidence="1">Uncharacterized protein</fullName>
    </submittedName>
</protein>
<feature type="non-terminal residue" evidence="1">
    <location>
        <position position="1"/>
    </location>
</feature>
<feature type="non-terminal residue" evidence="1">
    <location>
        <position position="136"/>
    </location>
</feature>
<name>X1P0T4_9ZZZZ</name>
<reference evidence="1" key="1">
    <citation type="journal article" date="2014" name="Front. Microbiol.">
        <title>High frequency of phylogenetically diverse reductive dehalogenase-homologous genes in deep subseafloor sedimentary metagenomes.</title>
        <authorList>
            <person name="Kawai M."/>
            <person name="Futagami T."/>
            <person name="Toyoda A."/>
            <person name="Takaki Y."/>
            <person name="Nishi S."/>
            <person name="Hori S."/>
            <person name="Arai W."/>
            <person name="Tsubouchi T."/>
            <person name="Morono Y."/>
            <person name="Uchiyama I."/>
            <person name="Ito T."/>
            <person name="Fujiyama A."/>
            <person name="Inagaki F."/>
            <person name="Takami H."/>
        </authorList>
    </citation>
    <scope>NUCLEOTIDE SEQUENCE</scope>
    <source>
        <strain evidence="1">Expedition CK06-06</strain>
    </source>
</reference>
<proteinExistence type="predicted"/>
<organism evidence="1">
    <name type="scientific">marine sediment metagenome</name>
    <dbReference type="NCBI Taxonomy" id="412755"/>
    <lineage>
        <taxon>unclassified sequences</taxon>
        <taxon>metagenomes</taxon>
        <taxon>ecological metagenomes</taxon>
    </lineage>
</organism>
<sequence length="136" mass="15504">GIAQPCSIDIVIIFETKITYNTDQFTITDPVCFTMEVIYDALLHTMSPSSIKVSNFPICSVEKITYSIASNLYEAFDYDFANSEIRIFDPYFISEWDNIESLKIEYSYLSFPGQEKKFVDPSLHTYKGATTSESPT</sequence>
<dbReference type="AlphaFoldDB" id="X1P0T4"/>